<evidence type="ECO:0000313" key="5">
    <source>
        <dbReference type="Proteomes" id="UP001139409"/>
    </source>
</evidence>
<evidence type="ECO:0000256" key="1">
    <source>
        <dbReference type="SAM" id="Phobius"/>
    </source>
</evidence>
<dbReference type="Pfam" id="PF19578">
    <property type="entry name" value="DUF6090"/>
    <property type="match status" value="1"/>
</dbReference>
<accession>A0A9X1HV18</accession>
<evidence type="ECO:0000313" key="4">
    <source>
        <dbReference type="EMBL" id="MCA6077322.1"/>
    </source>
</evidence>
<name>A0A9X1HV18_9BACT</name>
<dbReference type="EMBL" id="JAIXNE010000003">
    <property type="protein sequence ID" value="MCA6076194.1"/>
    <property type="molecule type" value="Genomic_DNA"/>
</dbReference>
<proteinExistence type="predicted"/>
<comment type="caution">
    <text evidence="4">The sequence shown here is derived from an EMBL/GenBank/DDBJ whole genome shotgun (WGS) entry which is preliminary data.</text>
</comment>
<feature type="transmembrane region" description="Helical" evidence="1">
    <location>
        <begin position="25"/>
        <end position="46"/>
    </location>
</feature>
<protein>
    <submittedName>
        <fullName evidence="4">Uncharacterized protein</fullName>
    </submittedName>
</protein>
<dbReference type="EMBL" id="JAIXNE010000004">
    <property type="protein sequence ID" value="MCA6077322.1"/>
    <property type="molecule type" value="Genomic_DNA"/>
</dbReference>
<keyword evidence="1" id="KW-0472">Membrane</keyword>
<keyword evidence="1" id="KW-1133">Transmembrane helix</keyword>
<dbReference type="EMBL" id="JAIXNE010000002">
    <property type="protein sequence ID" value="MCA6075017.1"/>
    <property type="molecule type" value="Genomic_DNA"/>
</dbReference>
<sequence>MENKNEEPASPEGRPESKVGRYLKYATGEIVLVVIGILIALSINNWNQNRLKEKKEIQILKSFEIQFQDDIAQFDQSIKFYEAASRSIDIIFHHFQQNLPYSDSLSRHFYISTRFYGDSDLDNNVFESLKSLGVDFISNTDLRKRIVQLYEDDDEWIVNFEIVYRDFLFDASKNIFNTRFNNFWGGNYKDLTYSQGEMIPLDFESLKTDQEYLYFLRNQKNLLGWLIYKPIEETKLKMNGLLNDLSTEIDRLEKK</sequence>
<keyword evidence="1" id="KW-0812">Transmembrane</keyword>
<dbReference type="Proteomes" id="UP001139409">
    <property type="component" value="Unassembled WGS sequence"/>
</dbReference>
<dbReference type="InterPro" id="IPR045749">
    <property type="entry name" value="DUF6090"/>
</dbReference>
<gene>
    <name evidence="2" type="ORF">LDX50_09060</name>
    <name evidence="3" type="ORF">LDX50_15030</name>
    <name evidence="4" type="ORF">LDX50_20750</name>
</gene>
<keyword evidence="5" id="KW-1185">Reference proteome</keyword>
<dbReference type="AlphaFoldDB" id="A0A9X1HV18"/>
<evidence type="ECO:0000313" key="2">
    <source>
        <dbReference type="EMBL" id="MCA6075017.1"/>
    </source>
</evidence>
<reference evidence="4" key="1">
    <citation type="submission" date="2021-09" db="EMBL/GenBank/DDBJ databases">
        <title>Fulvivirga sp. isolated from coastal sediment.</title>
        <authorList>
            <person name="Yu H."/>
        </authorList>
    </citation>
    <scope>NUCLEOTIDE SEQUENCE</scope>
    <source>
        <strain evidence="4">1062</strain>
    </source>
</reference>
<evidence type="ECO:0000313" key="3">
    <source>
        <dbReference type="EMBL" id="MCA6076194.1"/>
    </source>
</evidence>
<dbReference type="RefSeq" id="WP_225698123.1">
    <property type="nucleotide sequence ID" value="NZ_JAIXNE010000002.1"/>
</dbReference>
<organism evidence="4 5">
    <name type="scientific">Fulvivirga sedimenti</name>
    <dbReference type="NCBI Taxonomy" id="2879465"/>
    <lineage>
        <taxon>Bacteria</taxon>
        <taxon>Pseudomonadati</taxon>
        <taxon>Bacteroidota</taxon>
        <taxon>Cytophagia</taxon>
        <taxon>Cytophagales</taxon>
        <taxon>Fulvivirgaceae</taxon>
        <taxon>Fulvivirga</taxon>
    </lineage>
</organism>